<dbReference type="PROSITE" id="PS51719">
    <property type="entry name" value="G_SEPTIN"/>
    <property type="match status" value="1"/>
</dbReference>
<evidence type="ECO:0000256" key="7">
    <source>
        <dbReference type="SAM" id="Coils"/>
    </source>
</evidence>
<evidence type="ECO:0000313" key="9">
    <source>
        <dbReference type="EMBL" id="KXS20304.1"/>
    </source>
</evidence>
<keyword evidence="5" id="KW-0131">Cell cycle</keyword>
<feature type="coiled-coil region" evidence="7">
    <location>
        <begin position="301"/>
        <end position="342"/>
    </location>
</feature>
<evidence type="ECO:0000256" key="1">
    <source>
        <dbReference type="ARBA" id="ARBA00022618"/>
    </source>
</evidence>
<dbReference type="PIRSF" id="PIRSF006698">
    <property type="entry name" value="Septin"/>
    <property type="match status" value="1"/>
</dbReference>
<dbReference type="GO" id="GO:0000281">
    <property type="term" value="P:mitotic cytokinesis"/>
    <property type="evidence" value="ECO:0007669"/>
    <property type="project" value="EnsemblFungi"/>
</dbReference>
<dbReference type="CDD" id="cd01850">
    <property type="entry name" value="CDC_Septin"/>
    <property type="match status" value="1"/>
</dbReference>
<evidence type="ECO:0000256" key="4">
    <source>
        <dbReference type="ARBA" id="ARBA00023134"/>
    </source>
</evidence>
<evidence type="ECO:0000256" key="2">
    <source>
        <dbReference type="ARBA" id="ARBA00022741"/>
    </source>
</evidence>
<gene>
    <name evidence="9" type="ORF">M427DRAFT_143022</name>
</gene>
<dbReference type="OMA" id="GYDSAMN"/>
<evidence type="ECO:0000259" key="8">
    <source>
        <dbReference type="PROSITE" id="PS51719"/>
    </source>
</evidence>
<keyword evidence="3 7" id="KW-0175">Coiled coil</keyword>
<evidence type="ECO:0000256" key="6">
    <source>
        <dbReference type="RuleBase" id="RU004560"/>
    </source>
</evidence>
<keyword evidence="4 6" id="KW-0342">GTP-binding</keyword>
<dbReference type="GO" id="GO:0032151">
    <property type="term" value="C:mitotic septin complex"/>
    <property type="evidence" value="ECO:0007669"/>
    <property type="project" value="EnsemblFungi"/>
</dbReference>
<dbReference type="GO" id="GO:0036391">
    <property type="term" value="C:medial cortex septin ring"/>
    <property type="evidence" value="ECO:0007669"/>
    <property type="project" value="EnsemblFungi"/>
</dbReference>
<feature type="domain" description="Septin-type G" evidence="8">
    <location>
        <begin position="11"/>
        <end position="286"/>
    </location>
</feature>
<dbReference type="AlphaFoldDB" id="A0A139AUC1"/>
<keyword evidence="1" id="KW-0132">Cell division</keyword>
<dbReference type="GO" id="GO:0120104">
    <property type="term" value="C:mitotic actomyosin contractile ring, proximal layer"/>
    <property type="evidence" value="ECO:0007669"/>
    <property type="project" value="EnsemblFungi"/>
</dbReference>
<dbReference type="Proteomes" id="UP000070544">
    <property type="component" value="Unassembled WGS sequence"/>
</dbReference>
<name>A0A139AUC1_GONPJ</name>
<evidence type="ECO:0000313" key="10">
    <source>
        <dbReference type="Proteomes" id="UP000070544"/>
    </source>
</evidence>
<dbReference type="STRING" id="1344416.A0A139AUC1"/>
<dbReference type="Pfam" id="PF00735">
    <property type="entry name" value="Septin"/>
    <property type="match status" value="1"/>
</dbReference>
<dbReference type="EMBL" id="KQ965736">
    <property type="protein sequence ID" value="KXS20304.1"/>
    <property type="molecule type" value="Genomic_DNA"/>
</dbReference>
<dbReference type="PANTHER" id="PTHR18884">
    <property type="entry name" value="SEPTIN"/>
    <property type="match status" value="1"/>
</dbReference>
<accession>A0A139AUC1</accession>
<dbReference type="Gene3D" id="3.40.50.300">
    <property type="entry name" value="P-loop containing nucleotide triphosphate hydrolases"/>
    <property type="match status" value="1"/>
</dbReference>
<dbReference type="SUPFAM" id="SSF52540">
    <property type="entry name" value="P-loop containing nucleoside triphosphate hydrolases"/>
    <property type="match status" value="1"/>
</dbReference>
<dbReference type="GO" id="GO:0000921">
    <property type="term" value="P:septin ring assembly"/>
    <property type="evidence" value="ECO:0007669"/>
    <property type="project" value="EnsemblFungi"/>
</dbReference>
<sequence>MAAIRAKKVKKGLNFSIMIVGASGLGKSTFVNTLCDGVVFPKKDYPSSDKLTFEKTVVITPVNVELDLDGVKLSLSVVDTPGFGDNINNEACFNQIIAYIDKQFDDVLGEESRIKRNPKFIDNRVHACLYFIPPTGHALRELDIEFMRKLGPKVNIIPVIAKADTLSPQELIDFKKRVVEDLSYYKIPTYSFPYDEEEDDEETIEENQHLRSLIPFSIIGADETITEGNRRIRCRQYQWGRVEVDNPLHCDFDTLRHALLISHLNDLKEITNDVLYENYRTEKLSHIKDDDLDDGASGHGMDEVMLQKGLLRREEERLRQELALRQQQLKNLEARLSASQTNIAGQD</sequence>
<dbReference type="InterPro" id="IPR027417">
    <property type="entry name" value="P-loop_NTPase"/>
</dbReference>
<keyword evidence="2 6" id="KW-0547">Nucleotide-binding</keyword>
<dbReference type="OrthoDB" id="416553at2759"/>
<evidence type="ECO:0000256" key="5">
    <source>
        <dbReference type="ARBA" id="ARBA00023306"/>
    </source>
</evidence>
<proteinExistence type="inferred from homology"/>
<reference evidence="9 10" key="1">
    <citation type="journal article" date="2015" name="Genome Biol. Evol.">
        <title>Phylogenomic analyses indicate that early fungi evolved digesting cell walls of algal ancestors of land plants.</title>
        <authorList>
            <person name="Chang Y."/>
            <person name="Wang S."/>
            <person name="Sekimoto S."/>
            <person name="Aerts A.L."/>
            <person name="Choi C."/>
            <person name="Clum A."/>
            <person name="LaButti K.M."/>
            <person name="Lindquist E.A."/>
            <person name="Yee Ngan C."/>
            <person name="Ohm R.A."/>
            <person name="Salamov A.A."/>
            <person name="Grigoriev I.V."/>
            <person name="Spatafora J.W."/>
            <person name="Berbee M.L."/>
        </authorList>
    </citation>
    <scope>NUCLEOTIDE SEQUENCE [LARGE SCALE GENOMIC DNA]</scope>
    <source>
        <strain evidence="9 10">JEL478</strain>
    </source>
</reference>
<organism evidence="9 10">
    <name type="scientific">Gonapodya prolifera (strain JEL478)</name>
    <name type="common">Monoblepharis prolifera</name>
    <dbReference type="NCBI Taxonomy" id="1344416"/>
    <lineage>
        <taxon>Eukaryota</taxon>
        <taxon>Fungi</taxon>
        <taxon>Fungi incertae sedis</taxon>
        <taxon>Chytridiomycota</taxon>
        <taxon>Chytridiomycota incertae sedis</taxon>
        <taxon>Monoblepharidomycetes</taxon>
        <taxon>Monoblepharidales</taxon>
        <taxon>Gonapodyaceae</taxon>
        <taxon>Gonapodya</taxon>
    </lineage>
</organism>
<evidence type="ECO:0000256" key="3">
    <source>
        <dbReference type="ARBA" id="ARBA00023054"/>
    </source>
</evidence>
<dbReference type="FunFam" id="3.40.50.300:FF:000162">
    <property type="entry name" value="septin-7 isoform X1"/>
    <property type="match status" value="1"/>
</dbReference>
<dbReference type="InterPro" id="IPR030379">
    <property type="entry name" value="G_SEPTIN_dom"/>
</dbReference>
<comment type="similarity">
    <text evidence="6">Belongs to the TRAFAC class TrmE-Era-EngA-EngB-Septin-like GTPase superfamily. Septin GTPase family.</text>
</comment>
<dbReference type="InterPro" id="IPR016491">
    <property type="entry name" value="Septin"/>
</dbReference>
<protein>
    <submittedName>
        <fullName evidence="9">Septin</fullName>
    </submittedName>
</protein>
<dbReference type="GO" id="GO:0005525">
    <property type="term" value="F:GTP binding"/>
    <property type="evidence" value="ECO:0007669"/>
    <property type="project" value="UniProtKB-KW"/>
</dbReference>
<keyword evidence="10" id="KW-1185">Reference proteome</keyword>